<reference evidence="4 5" key="1">
    <citation type="journal article" date="2005" name="Science">
        <title>Genome of the host-cell transforming parasite Theileria annulata compared with T. parva.</title>
        <authorList>
            <person name="Pain A."/>
            <person name="Renauld H."/>
            <person name="Berriman M."/>
            <person name="Murphy L."/>
            <person name="Yeats C.A."/>
            <person name="Weir W."/>
            <person name="Kerhornou A."/>
            <person name="Aslett M."/>
            <person name="Bishop R."/>
            <person name="Bouchier C."/>
            <person name="Cochet M."/>
            <person name="Coulson R.M.R."/>
            <person name="Cronin A."/>
            <person name="de Villiers E.P."/>
            <person name="Fraser A."/>
            <person name="Fosker N."/>
            <person name="Gardner M."/>
            <person name="Goble A."/>
            <person name="Griffiths-Jones S."/>
            <person name="Harris D.E."/>
            <person name="Katzer F."/>
            <person name="Larke N."/>
            <person name="Lord A."/>
            <person name="Maser P."/>
            <person name="McKellar S."/>
            <person name="Mooney P."/>
            <person name="Morton F."/>
            <person name="Nene V."/>
            <person name="O'Neil S."/>
            <person name="Price C."/>
            <person name="Quail M.A."/>
            <person name="Rabbinowitsch E."/>
            <person name="Rawlings N.D."/>
            <person name="Rutter S."/>
            <person name="Saunders D."/>
            <person name="Seeger K."/>
            <person name="Shah T."/>
            <person name="Squares R."/>
            <person name="Squares S."/>
            <person name="Tivey A."/>
            <person name="Walker A.R."/>
            <person name="Woodward J."/>
            <person name="Dobbelaere D.A.E."/>
            <person name="Langsley G."/>
            <person name="Rajandream M.A."/>
            <person name="McKeever D."/>
            <person name="Shiels B."/>
            <person name="Tait A."/>
            <person name="Barrell B.G."/>
            <person name="Hall N."/>
        </authorList>
    </citation>
    <scope>NUCLEOTIDE SEQUENCE [LARGE SCALE GENOMIC DNA]</scope>
    <source>
        <strain evidence="5">Ankara</strain>
    </source>
</reference>
<dbReference type="STRING" id="5874.Q4UEA8"/>
<feature type="region of interest" description="Disordered" evidence="1">
    <location>
        <begin position="349"/>
        <end position="395"/>
    </location>
</feature>
<dbReference type="InParanoid" id="Q4UEA8"/>
<dbReference type="CDD" id="cd11660">
    <property type="entry name" value="SANT_TRF"/>
    <property type="match status" value="1"/>
</dbReference>
<dbReference type="GeneID" id="3862488"/>
<evidence type="ECO:0000259" key="3">
    <source>
        <dbReference type="PROSITE" id="PS51294"/>
    </source>
</evidence>
<dbReference type="KEGG" id="tan:TA12995"/>
<gene>
    <name evidence="4" type="ORF">TA12995</name>
</gene>
<feature type="domain" description="Myb-like" evidence="2">
    <location>
        <begin position="542"/>
        <end position="589"/>
    </location>
</feature>
<dbReference type="AlphaFoldDB" id="Q4UEA8"/>
<dbReference type="InterPro" id="IPR001005">
    <property type="entry name" value="SANT/Myb"/>
</dbReference>
<feature type="domain" description="HTH myb-type" evidence="3">
    <location>
        <begin position="543"/>
        <end position="593"/>
    </location>
</feature>
<sequence length="615" mass="70657">MDSTSCANKDSFRETSRVSSRSFSYSNLNNASLQLLKADFVAYSFLAQGKYFKRISQQISNTTTRSKHESSTSRTDFNPNLNTQISHNLTSKSNPDGKSNFDLKFNFDTKSKLDPKYYKLSPGELKTEFKFSKSNWKRSSLGSRLTYLNRKCHFNGISSKKHTYLCFFSALDLPVKSDQFEELFSQFENYVIKLFSVHPTLGSEKRGGCIDEDGSMIGSMLNYIRSYECSLHLLSQKPRNYFYISLFLLIVLLRNMRRLLHHYRPNSTLLELILILVEGIYLCQNHLHSFFHRTNGTILKGDSFKFEPSEGKRNDLVNKELLKSFNESCNRCRNSIYNLCKAESARYYDDSKPESKSDKCEDNKQDTALRSGNSTSGQPNTGLRSEKSTSGEVDLSEFETAREDIPTFYDNISSLTTRCESVDSRLRYELVEISELSGLNLVLDEKVSEWISELCNLSSFYCKLGSEPILLSNPFLKLTLNSDTVLPKVCKFSFTNLSFDRILHLKLVDSLFYSQLCSKSPEISLRSSQSTTLLKPRKSSYSRWSDDEVNLLIRSINRYGTGNWSFIARAYFLGKKSPMQLKDKWANLVRYGHVKQLEPPKTKTRNLKKWTLANA</sequence>
<dbReference type="PROSITE" id="PS50090">
    <property type="entry name" value="MYB_LIKE"/>
    <property type="match status" value="1"/>
</dbReference>
<feature type="region of interest" description="Disordered" evidence="1">
    <location>
        <begin position="62"/>
        <end position="95"/>
    </location>
</feature>
<protein>
    <submittedName>
        <fullName evidence="4">Uncharacterized protein</fullName>
    </submittedName>
</protein>
<evidence type="ECO:0000256" key="1">
    <source>
        <dbReference type="SAM" id="MobiDB-lite"/>
    </source>
</evidence>
<name>Q4UEA8_THEAN</name>
<keyword evidence="5" id="KW-1185">Reference proteome</keyword>
<dbReference type="InterPro" id="IPR009057">
    <property type="entry name" value="Homeodomain-like_sf"/>
</dbReference>
<dbReference type="Gene3D" id="1.10.246.220">
    <property type="match status" value="1"/>
</dbReference>
<dbReference type="Proteomes" id="UP000001950">
    <property type="component" value="Chromosome 2"/>
</dbReference>
<feature type="compositionally biased region" description="Basic and acidic residues" evidence="1">
    <location>
        <begin position="349"/>
        <end position="367"/>
    </location>
</feature>
<dbReference type="SMART" id="SM00717">
    <property type="entry name" value="SANT"/>
    <property type="match status" value="1"/>
</dbReference>
<evidence type="ECO:0000259" key="2">
    <source>
        <dbReference type="PROSITE" id="PS50090"/>
    </source>
</evidence>
<dbReference type="SUPFAM" id="SSF46689">
    <property type="entry name" value="Homeodomain-like"/>
    <property type="match status" value="1"/>
</dbReference>
<dbReference type="VEuPathDB" id="PiroplasmaDB:TA12995"/>
<evidence type="ECO:0000313" key="5">
    <source>
        <dbReference type="Proteomes" id="UP000001950"/>
    </source>
</evidence>
<dbReference type="PROSITE" id="PS51294">
    <property type="entry name" value="HTH_MYB"/>
    <property type="match status" value="1"/>
</dbReference>
<dbReference type="eggNOG" id="ENOG502TN8T">
    <property type="taxonomic scope" value="Eukaryota"/>
</dbReference>
<feature type="compositionally biased region" description="Polar residues" evidence="1">
    <location>
        <begin position="72"/>
        <end position="95"/>
    </location>
</feature>
<dbReference type="Pfam" id="PF00249">
    <property type="entry name" value="Myb_DNA-binding"/>
    <property type="match status" value="1"/>
</dbReference>
<dbReference type="RefSeq" id="XP_952313.1">
    <property type="nucleotide sequence ID" value="XM_947220.1"/>
</dbReference>
<organism evidence="4 5">
    <name type="scientific">Theileria annulata</name>
    <dbReference type="NCBI Taxonomy" id="5874"/>
    <lineage>
        <taxon>Eukaryota</taxon>
        <taxon>Sar</taxon>
        <taxon>Alveolata</taxon>
        <taxon>Apicomplexa</taxon>
        <taxon>Aconoidasida</taxon>
        <taxon>Piroplasmida</taxon>
        <taxon>Theileriidae</taxon>
        <taxon>Theileria</taxon>
    </lineage>
</organism>
<dbReference type="OrthoDB" id="608866at2759"/>
<dbReference type="EMBL" id="CR940348">
    <property type="protein sequence ID" value="CAI74581.1"/>
    <property type="molecule type" value="Genomic_DNA"/>
</dbReference>
<evidence type="ECO:0000313" key="4">
    <source>
        <dbReference type="EMBL" id="CAI74581.1"/>
    </source>
</evidence>
<feature type="compositionally biased region" description="Polar residues" evidence="1">
    <location>
        <begin position="368"/>
        <end position="383"/>
    </location>
</feature>
<dbReference type="OMA" id="QFENYVI"/>
<dbReference type="InterPro" id="IPR017930">
    <property type="entry name" value="Myb_dom"/>
</dbReference>
<proteinExistence type="predicted"/>
<accession>Q4UEA8</accession>